<comment type="caution">
    <text evidence="2">The sequence shown here is derived from an EMBL/GenBank/DDBJ whole genome shotgun (WGS) entry which is preliminary data.</text>
</comment>
<organism evidence="2 3">
    <name type="scientific">Fusobacterium necrophorum BL</name>
    <dbReference type="NCBI Taxonomy" id="1441732"/>
    <lineage>
        <taxon>Bacteria</taxon>
        <taxon>Fusobacteriati</taxon>
        <taxon>Fusobacteriota</taxon>
        <taxon>Fusobacteriia</taxon>
        <taxon>Fusobacteriales</taxon>
        <taxon>Fusobacteriaceae</taxon>
        <taxon>Fusobacterium</taxon>
    </lineage>
</organism>
<dbReference type="EMBL" id="JAAC01000062">
    <property type="protein sequence ID" value="KDE63808.1"/>
    <property type="molecule type" value="Genomic_DNA"/>
</dbReference>
<name>A0AB73BX12_9FUSO</name>
<accession>A0AB73BX12</accession>
<keyword evidence="1" id="KW-1133">Transmembrane helix</keyword>
<evidence type="ECO:0000313" key="3">
    <source>
        <dbReference type="Proteomes" id="UP000027473"/>
    </source>
</evidence>
<evidence type="ECO:0000313" key="2">
    <source>
        <dbReference type="EMBL" id="KDE63808.1"/>
    </source>
</evidence>
<evidence type="ECO:0000256" key="1">
    <source>
        <dbReference type="SAM" id="Phobius"/>
    </source>
</evidence>
<proteinExistence type="predicted"/>
<keyword evidence="1" id="KW-0812">Transmembrane</keyword>
<dbReference type="Proteomes" id="UP000027473">
    <property type="component" value="Unassembled WGS sequence"/>
</dbReference>
<feature type="transmembrane region" description="Helical" evidence="1">
    <location>
        <begin position="12"/>
        <end position="34"/>
    </location>
</feature>
<keyword evidence="1" id="KW-0472">Membrane</keyword>
<protein>
    <submittedName>
        <fullName evidence="2">Uncharacterized protein</fullName>
    </submittedName>
</protein>
<gene>
    <name evidence="2" type="ORF">FUSO3_04300</name>
</gene>
<reference evidence="2 3" key="1">
    <citation type="submission" date="2014-01" db="EMBL/GenBank/DDBJ databases">
        <title>Comparative genomics of Fusobacterium necrophorum wild isolates.</title>
        <authorList>
            <person name="Kittichotirat W."/>
            <person name="Bumgarner R.E."/>
            <person name="Lawrence P."/>
        </authorList>
    </citation>
    <scope>NUCLEOTIDE SEQUENCE [LARGE SCALE GENOMIC DNA]</scope>
    <source>
        <strain evidence="2 3">BL</strain>
    </source>
</reference>
<dbReference type="AlphaFoldDB" id="A0AB73BX12"/>
<sequence length="37" mass="4224">MIRAIFMMLLSFIAFFINPIAGIIIFFGSIWIAGKPY</sequence>